<organism evidence="6 7">
    <name type="scientific">Marinitenerispora sediminis</name>
    <dbReference type="NCBI Taxonomy" id="1931232"/>
    <lineage>
        <taxon>Bacteria</taxon>
        <taxon>Bacillati</taxon>
        <taxon>Actinomycetota</taxon>
        <taxon>Actinomycetes</taxon>
        <taxon>Streptosporangiales</taxon>
        <taxon>Nocardiopsidaceae</taxon>
        <taxon>Marinitenerispora</taxon>
    </lineage>
</organism>
<name>A0A368T836_9ACTN</name>
<comment type="subcellular location">
    <subcellularLocation>
        <location evidence="1">Membrane</location>
        <topology evidence="1">Multi-pass membrane protein</topology>
    </subcellularLocation>
</comment>
<dbReference type="OrthoDB" id="329282at2"/>
<proteinExistence type="predicted"/>
<dbReference type="GO" id="GO:0016020">
    <property type="term" value="C:membrane"/>
    <property type="evidence" value="ECO:0007669"/>
    <property type="project" value="UniProtKB-SubCell"/>
</dbReference>
<evidence type="ECO:0000256" key="3">
    <source>
        <dbReference type="ARBA" id="ARBA00022989"/>
    </source>
</evidence>
<dbReference type="Proteomes" id="UP000253318">
    <property type="component" value="Unassembled WGS sequence"/>
</dbReference>
<evidence type="ECO:0000313" key="7">
    <source>
        <dbReference type="Proteomes" id="UP000253318"/>
    </source>
</evidence>
<accession>A0A368T836</accession>
<keyword evidence="2" id="KW-0812">Transmembrane</keyword>
<dbReference type="InterPro" id="IPR032808">
    <property type="entry name" value="DoxX"/>
</dbReference>
<comment type="caution">
    <text evidence="6">The sequence shown here is derived from an EMBL/GenBank/DDBJ whole genome shotgun (WGS) entry which is preliminary data.</text>
</comment>
<evidence type="ECO:0000256" key="2">
    <source>
        <dbReference type="ARBA" id="ARBA00022692"/>
    </source>
</evidence>
<keyword evidence="4" id="KW-0472">Membrane</keyword>
<evidence type="ECO:0000256" key="1">
    <source>
        <dbReference type="ARBA" id="ARBA00004141"/>
    </source>
</evidence>
<dbReference type="AlphaFoldDB" id="A0A368T836"/>
<sequence>MAPAYEHPVTRAARRPAGPRDSTAAPNAGRLAGMFAAAPGIRDTMGVLRNQARRMLAAPFVLEGLEALRNPASRADGLAPTVRRLAKRNAWLPDDPELAARALGAASVAGGALLATGRAPRAACLVLAAQAVPTLVARVRDARDGDPEARGALRRTAVRDLSLLGALVLAATEPRRRPSAPRRRAEAAARLTAARLGAAASAPRWPGRLRARTRA</sequence>
<dbReference type="EMBL" id="QEIN01000039">
    <property type="protein sequence ID" value="RCV60442.1"/>
    <property type="molecule type" value="Genomic_DNA"/>
</dbReference>
<evidence type="ECO:0000256" key="4">
    <source>
        <dbReference type="ARBA" id="ARBA00023136"/>
    </source>
</evidence>
<reference evidence="6 7" key="1">
    <citation type="submission" date="2018-04" db="EMBL/GenBank/DDBJ databases">
        <title>Novel actinobacteria from marine sediment.</title>
        <authorList>
            <person name="Ng Z.Y."/>
            <person name="Tan G.Y.A."/>
        </authorList>
    </citation>
    <scope>NUCLEOTIDE SEQUENCE [LARGE SCALE GENOMIC DNA]</scope>
    <source>
        <strain evidence="6 7">TPS81</strain>
    </source>
</reference>
<feature type="region of interest" description="Disordered" evidence="5">
    <location>
        <begin position="196"/>
        <end position="215"/>
    </location>
</feature>
<evidence type="ECO:0000313" key="6">
    <source>
        <dbReference type="EMBL" id="RCV60442.1"/>
    </source>
</evidence>
<gene>
    <name evidence="6" type="ORF">DEF24_07105</name>
</gene>
<evidence type="ECO:0000256" key="5">
    <source>
        <dbReference type="SAM" id="MobiDB-lite"/>
    </source>
</evidence>
<protein>
    <submittedName>
        <fullName evidence="6">DoxX family protein</fullName>
    </submittedName>
</protein>
<feature type="region of interest" description="Disordered" evidence="5">
    <location>
        <begin position="1"/>
        <end position="27"/>
    </location>
</feature>
<keyword evidence="7" id="KW-1185">Reference proteome</keyword>
<keyword evidence="3" id="KW-1133">Transmembrane helix</keyword>
<dbReference type="Pfam" id="PF07681">
    <property type="entry name" value="DoxX"/>
    <property type="match status" value="1"/>
</dbReference>